<evidence type="ECO:0000313" key="2">
    <source>
        <dbReference type="EMBL" id="KAH3893839.1"/>
    </source>
</evidence>
<dbReference type="AlphaFoldDB" id="A0A9D4NHY1"/>
<protein>
    <submittedName>
        <fullName evidence="2">Uncharacterized protein</fullName>
    </submittedName>
</protein>
<accession>A0A9D4NHY1</accession>
<gene>
    <name evidence="2" type="ORF">DPMN_017991</name>
</gene>
<organism evidence="2 3">
    <name type="scientific">Dreissena polymorpha</name>
    <name type="common">Zebra mussel</name>
    <name type="synonym">Mytilus polymorpha</name>
    <dbReference type="NCBI Taxonomy" id="45954"/>
    <lineage>
        <taxon>Eukaryota</taxon>
        <taxon>Metazoa</taxon>
        <taxon>Spiralia</taxon>
        <taxon>Lophotrochozoa</taxon>
        <taxon>Mollusca</taxon>
        <taxon>Bivalvia</taxon>
        <taxon>Autobranchia</taxon>
        <taxon>Heteroconchia</taxon>
        <taxon>Euheterodonta</taxon>
        <taxon>Imparidentia</taxon>
        <taxon>Neoheterodontei</taxon>
        <taxon>Myida</taxon>
        <taxon>Dreissenoidea</taxon>
        <taxon>Dreissenidae</taxon>
        <taxon>Dreissena</taxon>
    </lineage>
</organism>
<reference evidence="2" key="1">
    <citation type="journal article" date="2019" name="bioRxiv">
        <title>The Genome of the Zebra Mussel, Dreissena polymorpha: A Resource for Invasive Species Research.</title>
        <authorList>
            <person name="McCartney M.A."/>
            <person name="Auch B."/>
            <person name="Kono T."/>
            <person name="Mallez S."/>
            <person name="Zhang Y."/>
            <person name="Obille A."/>
            <person name="Becker A."/>
            <person name="Abrahante J.E."/>
            <person name="Garbe J."/>
            <person name="Badalamenti J.P."/>
            <person name="Herman A."/>
            <person name="Mangelson H."/>
            <person name="Liachko I."/>
            <person name="Sullivan S."/>
            <person name="Sone E.D."/>
            <person name="Koren S."/>
            <person name="Silverstein K.A.T."/>
            <person name="Beckman K.B."/>
            <person name="Gohl D.M."/>
        </authorList>
    </citation>
    <scope>NUCLEOTIDE SEQUENCE</scope>
    <source>
        <strain evidence="2">Duluth1</strain>
        <tissue evidence="2">Whole animal</tissue>
    </source>
</reference>
<name>A0A9D4NHY1_DREPO</name>
<comment type="caution">
    <text evidence="2">The sequence shown here is derived from an EMBL/GenBank/DDBJ whole genome shotgun (WGS) entry which is preliminary data.</text>
</comment>
<dbReference type="EMBL" id="JAIWYP010000001">
    <property type="protein sequence ID" value="KAH3893839.1"/>
    <property type="molecule type" value="Genomic_DNA"/>
</dbReference>
<proteinExistence type="predicted"/>
<keyword evidence="1" id="KW-0732">Signal</keyword>
<keyword evidence="3" id="KW-1185">Reference proteome</keyword>
<feature type="chain" id="PRO_5038888692" evidence="1">
    <location>
        <begin position="18"/>
        <end position="179"/>
    </location>
</feature>
<reference evidence="2" key="2">
    <citation type="submission" date="2020-11" db="EMBL/GenBank/DDBJ databases">
        <authorList>
            <person name="McCartney M.A."/>
            <person name="Auch B."/>
            <person name="Kono T."/>
            <person name="Mallez S."/>
            <person name="Becker A."/>
            <person name="Gohl D.M."/>
            <person name="Silverstein K.A.T."/>
            <person name="Koren S."/>
            <person name="Bechman K.B."/>
            <person name="Herman A."/>
            <person name="Abrahante J.E."/>
            <person name="Garbe J."/>
        </authorList>
    </citation>
    <scope>NUCLEOTIDE SEQUENCE</scope>
    <source>
        <strain evidence="2">Duluth1</strain>
        <tissue evidence="2">Whole animal</tissue>
    </source>
</reference>
<dbReference type="Proteomes" id="UP000828390">
    <property type="component" value="Unassembled WGS sequence"/>
</dbReference>
<evidence type="ECO:0000256" key="1">
    <source>
        <dbReference type="SAM" id="SignalP"/>
    </source>
</evidence>
<sequence length="179" mass="19860">MFATQFFLVLAITFANGKSLFPDFRQTSIELDQVKDMHRAFFPKRNSVAGDKGDGSVPWVCSPKECHVCWGAEPNKVCVFATSAPGRIHLKLQYNDTVTIVEGDITDVQEICRSYSVYSVCLIATEVDITRYQAHLYLSYGTAEVTTILNLGSITIPQADTAKDVLTMILGHNGDELFQ</sequence>
<evidence type="ECO:0000313" key="3">
    <source>
        <dbReference type="Proteomes" id="UP000828390"/>
    </source>
</evidence>
<feature type="signal peptide" evidence="1">
    <location>
        <begin position="1"/>
        <end position="17"/>
    </location>
</feature>